<feature type="domain" description="ATPase" evidence="1">
    <location>
        <begin position="3"/>
        <end position="195"/>
    </location>
</feature>
<name>A0A371AUX7_9FIRM</name>
<evidence type="ECO:0000259" key="1">
    <source>
        <dbReference type="Pfam" id="PF01637"/>
    </source>
</evidence>
<evidence type="ECO:0000259" key="2">
    <source>
        <dbReference type="Pfam" id="PF03008"/>
    </source>
</evidence>
<proteinExistence type="predicted"/>
<evidence type="ECO:0000313" key="4">
    <source>
        <dbReference type="Proteomes" id="UP000255036"/>
    </source>
</evidence>
<organism evidence="3 4">
    <name type="scientific">Anaerosacchariphilus polymeriproducens</name>
    <dbReference type="NCBI Taxonomy" id="1812858"/>
    <lineage>
        <taxon>Bacteria</taxon>
        <taxon>Bacillati</taxon>
        <taxon>Bacillota</taxon>
        <taxon>Clostridia</taxon>
        <taxon>Lachnospirales</taxon>
        <taxon>Lachnospiraceae</taxon>
        <taxon>Anaerosacchariphilus</taxon>
    </lineage>
</organism>
<dbReference type="Pfam" id="PF01637">
    <property type="entry name" value="ATPase_2"/>
    <property type="match status" value="1"/>
</dbReference>
<accession>A0A371AUX7</accession>
<protein>
    <submittedName>
        <fullName evidence="3">ATP-binding protein</fullName>
    </submittedName>
</protein>
<dbReference type="PANTHER" id="PTHR34704">
    <property type="entry name" value="ATPASE"/>
    <property type="match status" value="1"/>
</dbReference>
<reference evidence="3 4" key="1">
    <citation type="submission" date="2018-07" db="EMBL/GenBank/DDBJ databases">
        <title>Anaerosacharophilus polymeroproducens gen. nov. sp. nov., an anaerobic bacterium isolated from salt field.</title>
        <authorList>
            <person name="Kim W."/>
            <person name="Yang S.-H."/>
            <person name="Oh J."/>
            <person name="Lee J.-H."/>
            <person name="Kwon K.K."/>
        </authorList>
    </citation>
    <scope>NUCLEOTIDE SEQUENCE [LARGE SCALE GENOMIC DNA]</scope>
    <source>
        <strain evidence="3 4">MCWD5</strain>
    </source>
</reference>
<keyword evidence="4" id="KW-1185">Reference proteome</keyword>
<dbReference type="InterPro" id="IPR004256">
    <property type="entry name" value="DUF234"/>
</dbReference>
<comment type="caution">
    <text evidence="3">The sequence shown here is derived from an EMBL/GenBank/DDBJ whole genome shotgun (WGS) entry which is preliminary data.</text>
</comment>
<keyword evidence="3" id="KW-0547">Nucleotide-binding</keyword>
<sequence>MVGRNTERKFLEECFKKDGNQLVVVYGRKEVGKTTLIKEFCEDKKFVYYQSRQASELQQKKMFAEEIEQQFKISLKEKTFDLIFSRIRSGDASRLVLIVDEFHFIVKKDKSFVDSLVKLLNKQLYPGPVMVILISSSISWIEQEMVSCLRNCASRINLLKVKEFGFIDTVKSFKEYSVIECIITYGILGGVPGYMKHWNSGFSIKENVCNLILNNRGPLYGEAESYIAQELREISIYNTILYTIASGKIKLNDIYKYTGFSRAKISVYMKNLMQFEVIEKIYSYQTKGKEHTMKGVYQIKNPFINFWYRFIYPHLSARELLMPEEFYERFIEPYLMEYTERYFVQVCSEYLKLVNQIGKLPIKIEKMGSWVGKEGTIHIIAQDKDGHSLIGQCNLLELEMTYDMCEHLFYCMDKAKISADYYYLFSAKFDTKLKKVAKADSRIVLINMNQL</sequence>
<dbReference type="RefSeq" id="WP_115482096.1">
    <property type="nucleotide sequence ID" value="NZ_QRCT01000029.1"/>
</dbReference>
<dbReference type="PANTHER" id="PTHR34704:SF1">
    <property type="entry name" value="ATPASE"/>
    <property type="match status" value="1"/>
</dbReference>
<dbReference type="OrthoDB" id="9813134at2"/>
<dbReference type="Pfam" id="PF03008">
    <property type="entry name" value="DUF234"/>
    <property type="match status" value="1"/>
</dbReference>
<dbReference type="InterPro" id="IPR011579">
    <property type="entry name" value="ATPase_dom"/>
</dbReference>
<dbReference type="AlphaFoldDB" id="A0A371AUX7"/>
<dbReference type="Gene3D" id="3.40.50.300">
    <property type="entry name" value="P-loop containing nucleotide triphosphate hydrolases"/>
    <property type="match status" value="1"/>
</dbReference>
<dbReference type="Proteomes" id="UP000255036">
    <property type="component" value="Unassembled WGS sequence"/>
</dbReference>
<dbReference type="InterPro" id="IPR027417">
    <property type="entry name" value="P-loop_NTPase"/>
</dbReference>
<feature type="domain" description="DUF234" evidence="2">
    <location>
        <begin position="307"/>
        <end position="393"/>
    </location>
</feature>
<dbReference type="SUPFAM" id="SSF52540">
    <property type="entry name" value="P-loop containing nucleoside triphosphate hydrolases"/>
    <property type="match status" value="1"/>
</dbReference>
<dbReference type="EMBL" id="QRCT01000029">
    <property type="protein sequence ID" value="RDU23280.1"/>
    <property type="molecule type" value="Genomic_DNA"/>
</dbReference>
<keyword evidence="3" id="KW-0067">ATP-binding</keyword>
<evidence type="ECO:0000313" key="3">
    <source>
        <dbReference type="EMBL" id="RDU23280.1"/>
    </source>
</evidence>
<dbReference type="GO" id="GO:0005524">
    <property type="term" value="F:ATP binding"/>
    <property type="evidence" value="ECO:0007669"/>
    <property type="project" value="UniProtKB-KW"/>
</dbReference>
<gene>
    <name evidence="3" type="ORF">DWV06_10245</name>
</gene>